<sequence length="75" mass="7855">MHRRSLAGMEEEPFGGHGEQRPGPEEQGGEPACLLALLCPSCDAVPEPAGSARCWRCGADLRRRAEPAEGAAPGT</sequence>
<name>A0ABN1U618_9ACTN</name>
<feature type="region of interest" description="Disordered" evidence="1">
    <location>
        <begin position="1"/>
        <end position="30"/>
    </location>
</feature>
<proteinExistence type="predicted"/>
<dbReference type="EMBL" id="BAAALD010000143">
    <property type="protein sequence ID" value="GAA1124071.1"/>
    <property type="molecule type" value="Genomic_DNA"/>
</dbReference>
<accession>A0ABN1U618</accession>
<dbReference type="Proteomes" id="UP001499987">
    <property type="component" value="Unassembled WGS sequence"/>
</dbReference>
<reference evidence="2 3" key="1">
    <citation type="journal article" date="2019" name="Int. J. Syst. Evol. Microbiol.">
        <title>The Global Catalogue of Microorganisms (GCM) 10K type strain sequencing project: providing services to taxonomists for standard genome sequencing and annotation.</title>
        <authorList>
            <consortium name="The Broad Institute Genomics Platform"/>
            <consortium name="The Broad Institute Genome Sequencing Center for Infectious Disease"/>
            <person name="Wu L."/>
            <person name="Ma J."/>
        </authorList>
    </citation>
    <scope>NUCLEOTIDE SEQUENCE [LARGE SCALE GENOMIC DNA]</scope>
    <source>
        <strain evidence="2 3">JCM 13002</strain>
    </source>
</reference>
<keyword evidence="3" id="KW-1185">Reference proteome</keyword>
<organism evidence="2 3">
    <name type="scientific">Kitasatospora arboriphila</name>
    <dbReference type="NCBI Taxonomy" id="258052"/>
    <lineage>
        <taxon>Bacteria</taxon>
        <taxon>Bacillati</taxon>
        <taxon>Actinomycetota</taxon>
        <taxon>Actinomycetes</taxon>
        <taxon>Kitasatosporales</taxon>
        <taxon>Streptomycetaceae</taxon>
        <taxon>Kitasatospora</taxon>
    </lineage>
</organism>
<evidence type="ECO:0000313" key="2">
    <source>
        <dbReference type="EMBL" id="GAA1124071.1"/>
    </source>
</evidence>
<evidence type="ECO:0000313" key="3">
    <source>
        <dbReference type="Proteomes" id="UP001499987"/>
    </source>
</evidence>
<evidence type="ECO:0000256" key="1">
    <source>
        <dbReference type="SAM" id="MobiDB-lite"/>
    </source>
</evidence>
<comment type="caution">
    <text evidence="2">The sequence shown here is derived from an EMBL/GenBank/DDBJ whole genome shotgun (WGS) entry which is preliminary data.</text>
</comment>
<protein>
    <submittedName>
        <fullName evidence="2">Uncharacterized protein</fullName>
    </submittedName>
</protein>
<gene>
    <name evidence="2" type="ORF">GCM10009663_73870</name>
</gene>